<dbReference type="AlphaFoldDB" id="A0AAV9J7P0"/>
<accession>A0AAV9J7P0</accession>
<dbReference type="Proteomes" id="UP001324427">
    <property type="component" value="Unassembled WGS sequence"/>
</dbReference>
<comment type="caution">
    <text evidence="1">The sequence shown here is derived from an EMBL/GenBank/DDBJ whole genome shotgun (WGS) entry which is preliminary data.</text>
</comment>
<reference evidence="1 2" key="1">
    <citation type="submission" date="2021-11" db="EMBL/GenBank/DDBJ databases">
        <title>Black yeast isolated from Biological Soil Crust.</title>
        <authorList>
            <person name="Kurbessoian T."/>
        </authorList>
    </citation>
    <scope>NUCLEOTIDE SEQUENCE [LARGE SCALE GENOMIC DNA]</scope>
    <source>
        <strain evidence="1 2">CCFEE 5522</strain>
    </source>
</reference>
<name>A0AAV9J7P0_9PEZI</name>
<protein>
    <submittedName>
        <fullName evidence="1">Uncharacterized protein</fullName>
    </submittedName>
</protein>
<proteinExistence type="predicted"/>
<gene>
    <name evidence="1" type="ORF">LTR36_008308</name>
</gene>
<dbReference type="EMBL" id="JAVFHQ010000057">
    <property type="protein sequence ID" value="KAK4541083.1"/>
    <property type="molecule type" value="Genomic_DNA"/>
</dbReference>
<evidence type="ECO:0000313" key="2">
    <source>
        <dbReference type="Proteomes" id="UP001324427"/>
    </source>
</evidence>
<sequence length="475" mass="52816">MELGCTTELDQAMNDMNSLLKLTSAKPILFAVKTQLAERYGVLMHFNGGSAQSMTRDLAPSYFVNWPDELQATCLTHVHIPDSRVGSLGNCHLVSFKHLPSTDQVDAAKEVLAARLRSDGSRSLCTDAFRHSETSPTFAIDGSVGRRALDKTLSPLVKSALSQSLRHGISRGLTLGFDIDEDARPPRTVVIWTRQSAHEGRAHDRIVIAVEYASSSAHPWVDRRVKDLLPHDQPIVVVTPNPDRLTRRSNELGHLIGEITANGGQWWSQGAQWDGMRSDTWFDVTKQVESVQAQLDIGRQVALQMSFYARATHAITRFVVTLERDPGHWQAVALVQFIRLAADVHEIRCFVFLVRNSPPRGDEEARSTTSTLARQHQFLRAALPDYLEVRYITLQDTSAFTGDEVVVAVKEELQSVTGRAMVVSSTLDRATRSYDGHQKLKAVLEKRGHMAMALLWDTRTTNVDPAAAMLLPARV</sequence>
<keyword evidence="2" id="KW-1185">Reference proteome</keyword>
<organism evidence="1 2">
    <name type="scientific">Oleoguttula mirabilis</name>
    <dbReference type="NCBI Taxonomy" id="1507867"/>
    <lineage>
        <taxon>Eukaryota</taxon>
        <taxon>Fungi</taxon>
        <taxon>Dikarya</taxon>
        <taxon>Ascomycota</taxon>
        <taxon>Pezizomycotina</taxon>
        <taxon>Dothideomycetes</taxon>
        <taxon>Dothideomycetidae</taxon>
        <taxon>Mycosphaerellales</taxon>
        <taxon>Teratosphaeriaceae</taxon>
        <taxon>Oleoguttula</taxon>
    </lineage>
</organism>
<evidence type="ECO:0000313" key="1">
    <source>
        <dbReference type="EMBL" id="KAK4541083.1"/>
    </source>
</evidence>